<evidence type="ECO:0000256" key="1">
    <source>
        <dbReference type="ARBA" id="ARBA00022737"/>
    </source>
</evidence>
<dbReference type="PANTHER" id="PTHR22904:SF523">
    <property type="entry name" value="STRESS-INDUCED-PHOSPHOPROTEIN 1"/>
    <property type="match status" value="1"/>
</dbReference>
<feature type="repeat" description="TPR" evidence="3">
    <location>
        <begin position="49"/>
        <end position="82"/>
    </location>
</feature>
<protein>
    <submittedName>
        <fullName evidence="5">Uncharacterized protein</fullName>
    </submittedName>
</protein>
<name>D8M236_BLAHO</name>
<dbReference type="GeneID" id="24919389"/>
<evidence type="ECO:0000256" key="3">
    <source>
        <dbReference type="PROSITE-ProRule" id="PRU00339"/>
    </source>
</evidence>
<organism evidence="5">
    <name type="scientific">Blastocystis hominis</name>
    <dbReference type="NCBI Taxonomy" id="12968"/>
    <lineage>
        <taxon>Eukaryota</taxon>
        <taxon>Sar</taxon>
        <taxon>Stramenopiles</taxon>
        <taxon>Bigyra</taxon>
        <taxon>Opalozoa</taxon>
        <taxon>Opalinata</taxon>
        <taxon>Blastocystidae</taxon>
        <taxon>Blastocystis</taxon>
    </lineage>
</organism>
<reference evidence="5" key="1">
    <citation type="submission" date="2010-02" db="EMBL/GenBank/DDBJ databases">
        <title>Sequencing and annotation of the Blastocystis hominis genome.</title>
        <authorList>
            <person name="Wincker P."/>
        </authorList>
    </citation>
    <scope>NUCLEOTIDE SEQUENCE</scope>
    <source>
        <strain evidence="5">Singapore isolate B</strain>
    </source>
</reference>
<feature type="region of interest" description="Disordered" evidence="4">
    <location>
        <begin position="1"/>
        <end position="37"/>
    </location>
</feature>
<keyword evidence="2 3" id="KW-0802">TPR repeat</keyword>
<dbReference type="OrthoDB" id="2423701at2759"/>
<dbReference type="Gene3D" id="1.25.40.10">
    <property type="entry name" value="Tetratricopeptide repeat domain"/>
    <property type="match status" value="1"/>
</dbReference>
<dbReference type="PROSITE" id="PS50005">
    <property type="entry name" value="TPR"/>
    <property type="match status" value="1"/>
</dbReference>
<dbReference type="SUPFAM" id="SSF48452">
    <property type="entry name" value="TPR-like"/>
    <property type="match status" value="1"/>
</dbReference>
<evidence type="ECO:0000313" key="6">
    <source>
        <dbReference type="Proteomes" id="UP000008312"/>
    </source>
</evidence>
<dbReference type="Pfam" id="PF13181">
    <property type="entry name" value="TPR_8"/>
    <property type="match status" value="1"/>
</dbReference>
<dbReference type="InterPro" id="IPR019734">
    <property type="entry name" value="TPR_rpt"/>
</dbReference>
<keyword evidence="1" id="KW-0677">Repeat</keyword>
<dbReference type="EMBL" id="FN668647">
    <property type="protein sequence ID" value="CBK22125.2"/>
    <property type="molecule type" value="Genomic_DNA"/>
</dbReference>
<gene>
    <name evidence="5" type="ORF">GSBLH_T00002190001</name>
</gene>
<evidence type="ECO:0000256" key="4">
    <source>
        <dbReference type="SAM" id="MobiDB-lite"/>
    </source>
</evidence>
<dbReference type="SMART" id="SM00028">
    <property type="entry name" value="TPR"/>
    <property type="match status" value="3"/>
</dbReference>
<dbReference type="GO" id="GO:0051879">
    <property type="term" value="F:Hsp90 protein binding"/>
    <property type="evidence" value="ECO:0007669"/>
    <property type="project" value="TreeGrafter"/>
</dbReference>
<evidence type="ECO:0000313" key="5">
    <source>
        <dbReference type="EMBL" id="CBK22125.2"/>
    </source>
</evidence>
<accession>D8M236</accession>
<dbReference type="PANTHER" id="PTHR22904">
    <property type="entry name" value="TPR REPEAT CONTAINING PROTEIN"/>
    <property type="match status" value="1"/>
</dbReference>
<feature type="compositionally biased region" description="Polar residues" evidence="4">
    <location>
        <begin position="10"/>
        <end position="31"/>
    </location>
</feature>
<dbReference type="InParanoid" id="D8M236"/>
<dbReference type="RefSeq" id="XP_012896173.1">
    <property type="nucleotide sequence ID" value="XM_013040719.1"/>
</dbReference>
<dbReference type="AlphaFoldDB" id="D8M236"/>
<evidence type="ECO:0000256" key="2">
    <source>
        <dbReference type="ARBA" id="ARBA00022803"/>
    </source>
</evidence>
<sequence length="336" mass="37846">MQEDPHSPESDSTIYISSATPISSRSHSFPTTPVKAPPRDLQSEILDKAADFKAQGNACFENKKYTEAIELYSMAISYVPSDYVSFSNRAACFLSLNKTARALQDSLRVIQLNPQFPRGFCRAGKCYFLMGDLENARIMYSKGLELASHSDSRTSGGHDDPRFIECLSMLNQIQEVEASLRSIPDTLQTPDDVRRSIRGYLAVQSKCSCWREMYLALSRDYLLLHDTASAELLLSRVSPQVLPCFHDSTIYPFEVAAWDAEKLDIFGNDASAVDAELVERWIELFVLQSRIEFAHRLLQKCTLEPRFREAQRKAAGLAPFWGIGELHVRIAGIFQA</sequence>
<proteinExistence type="predicted"/>
<dbReference type="InterPro" id="IPR011990">
    <property type="entry name" value="TPR-like_helical_dom_sf"/>
</dbReference>
<keyword evidence="6" id="KW-1185">Reference proteome</keyword>
<dbReference type="Proteomes" id="UP000008312">
    <property type="component" value="Unassembled WGS sequence"/>
</dbReference>